<sequence>VDPATGNPMIDSTGRPKISFDKTFTGNTRTLASAHSPTGMTRDTVISIPDNPDASMSLGNPVPRLPGKIGIGEGVTPLINAYSSSLSLGGTGGSMILGGSQANLLISALKRKQGTDLLSAPRITVMDGQPAQITIAQEFIYPTDWQPAPQIGGGGGLGGNNQNNQGGLGGAIQIQSAIPQFDTVAPDDEQPGFREVGVVLDVTPRIEKYNSIALELNPKVTEFDGFIEY</sequence>
<dbReference type="InterPro" id="IPR050810">
    <property type="entry name" value="Bact_Secretion_Sys_Channel"/>
</dbReference>
<dbReference type="PANTHER" id="PTHR30332">
    <property type="entry name" value="PROBABLE GENERAL SECRETION PATHWAY PROTEIN D"/>
    <property type="match status" value="1"/>
</dbReference>
<evidence type="ECO:0000313" key="5">
    <source>
        <dbReference type="EMBL" id="SVE60853.1"/>
    </source>
</evidence>
<dbReference type="AlphaFoldDB" id="A0A383EWP1"/>
<dbReference type="GO" id="GO:0009306">
    <property type="term" value="P:protein secretion"/>
    <property type="evidence" value="ECO:0007669"/>
    <property type="project" value="TreeGrafter"/>
</dbReference>
<dbReference type="GO" id="GO:0016020">
    <property type="term" value="C:membrane"/>
    <property type="evidence" value="ECO:0007669"/>
    <property type="project" value="UniProtKB-SubCell"/>
</dbReference>
<feature type="domain" description="Type II/III secretion system secretin-like" evidence="4">
    <location>
        <begin position="108"/>
        <end position="225"/>
    </location>
</feature>
<proteinExistence type="predicted"/>
<dbReference type="InterPro" id="IPR004846">
    <property type="entry name" value="T2SS/T3SS_dom"/>
</dbReference>
<reference evidence="5" key="1">
    <citation type="submission" date="2018-05" db="EMBL/GenBank/DDBJ databases">
        <authorList>
            <person name="Lanie J.A."/>
            <person name="Ng W.-L."/>
            <person name="Kazmierczak K.M."/>
            <person name="Andrzejewski T.M."/>
            <person name="Davidsen T.M."/>
            <person name="Wayne K.J."/>
            <person name="Tettelin H."/>
            <person name="Glass J.I."/>
            <person name="Rusch D."/>
            <person name="Podicherti R."/>
            <person name="Tsui H.-C.T."/>
            <person name="Winkler M.E."/>
        </authorList>
    </citation>
    <scope>NUCLEOTIDE SEQUENCE</scope>
</reference>
<feature type="non-terminal residue" evidence="5">
    <location>
        <position position="229"/>
    </location>
</feature>
<dbReference type="Pfam" id="PF00263">
    <property type="entry name" value="Secretin"/>
    <property type="match status" value="1"/>
</dbReference>
<accession>A0A383EWP1</accession>
<evidence type="ECO:0000256" key="2">
    <source>
        <dbReference type="ARBA" id="ARBA00022729"/>
    </source>
</evidence>
<evidence type="ECO:0000259" key="4">
    <source>
        <dbReference type="Pfam" id="PF00263"/>
    </source>
</evidence>
<protein>
    <recommendedName>
        <fullName evidence="4">Type II/III secretion system secretin-like domain-containing protein</fullName>
    </recommendedName>
</protein>
<keyword evidence="3" id="KW-0472">Membrane</keyword>
<organism evidence="5">
    <name type="scientific">marine metagenome</name>
    <dbReference type="NCBI Taxonomy" id="408172"/>
    <lineage>
        <taxon>unclassified sequences</taxon>
        <taxon>metagenomes</taxon>
        <taxon>ecological metagenomes</taxon>
    </lineage>
</organism>
<gene>
    <name evidence="5" type="ORF">METZ01_LOCUS513707</name>
</gene>
<name>A0A383EWP1_9ZZZZ</name>
<evidence type="ECO:0000256" key="3">
    <source>
        <dbReference type="ARBA" id="ARBA00023136"/>
    </source>
</evidence>
<evidence type="ECO:0000256" key="1">
    <source>
        <dbReference type="ARBA" id="ARBA00004370"/>
    </source>
</evidence>
<keyword evidence="2" id="KW-0732">Signal</keyword>
<dbReference type="EMBL" id="UINC01229225">
    <property type="protein sequence ID" value="SVE60853.1"/>
    <property type="molecule type" value="Genomic_DNA"/>
</dbReference>
<comment type="subcellular location">
    <subcellularLocation>
        <location evidence="1">Membrane</location>
    </subcellularLocation>
</comment>
<feature type="non-terminal residue" evidence="5">
    <location>
        <position position="1"/>
    </location>
</feature>
<dbReference type="GO" id="GO:0015627">
    <property type="term" value="C:type II protein secretion system complex"/>
    <property type="evidence" value="ECO:0007669"/>
    <property type="project" value="TreeGrafter"/>
</dbReference>
<dbReference type="PANTHER" id="PTHR30332:SF24">
    <property type="entry name" value="SECRETIN GSPD-RELATED"/>
    <property type="match status" value="1"/>
</dbReference>